<dbReference type="InterPro" id="IPR036910">
    <property type="entry name" value="HMG_box_dom_sf"/>
</dbReference>
<evidence type="ECO:0000313" key="5">
    <source>
        <dbReference type="EMBL" id="KAL3767233.1"/>
    </source>
</evidence>
<dbReference type="AlphaFoldDB" id="A0ABD3MTW6"/>
<dbReference type="PANTHER" id="PTHR48112">
    <property type="entry name" value="HIGH MOBILITY GROUP PROTEIN DSP1"/>
    <property type="match status" value="1"/>
</dbReference>
<evidence type="ECO:0000313" key="6">
    <source>
        <dbReference type="Proteomes" id="UP001530293"/>
    </source>
</evidence>
<dbReference type="PANTHER" id="PTHR48112:SF22">
    <property type="entry name" value="MITOCHONDRIAL TRANSCRIPTION FACTOR A, ISOFORM B"/>
    <property type="match status" value="1"/>
</dbReference>
<dbReference type="CDD" id="cd00084">
    <property type="entry name" value="HMG-box_SF"/>
    <property type="match status" value="1"/>
</dbReference>
<name>A0ABD3MTW6_9STRA</name>
<keyword evidence="6" id="KW-1185">Reference proteome</keyword>
<gene>
    <name evidence="5" type="ORF">ACHAWU_003324</name>
</gene>
<evidence type="ECO:0000256" key="2">
    <source>
        <dbReference type="PROSITE-ProRule" id="PRU00267"/>
    </source>
</evidence>
<dbReference type="SUPFAM" id="SSF47095">
    <property type="entry name" value="HMG-box"/>
    <property type="match status" value="1"/>
</dbReference>
<feature type="domain" description="HMG box" evidence="4">
    <location>
        <begin position="60"/>
        <end position="111"/>
    </location>
</feature>
<dbReference type="Pfam" id="PF00505">
    <property type="entry name" value="HMG_box"/>
    <property type="match status" value="1"/>
</dbReference>
<proteinExistence type="predicted"/>
<dbReference type="GO" id="GO:0005634">
    <property type="term" value="C:nucleus"/>
    <property type="evidence" value="ECO:0007669"/>
    <property type="project" value="UniProtKB-UniRule"/>
</dbReference>
<reference evidence="5 6" key="1">
    <citation type="submission" date="2024-10" db="EMBL/GenBank/DDBJ databases">
        <title>Updated reference genomes for cyclostephanoid diatoms.</title>
        <authorList>
            <person name="Roberts W.R."/>
            <person name="Alverson A.J."/>
        </authorList>
    </citation>
    <scope>NUCLEOTIDE SEQUENCE [LARGE SCALE GENOMIC DNA]</scope>
    <source>
        <strain evidence="5 6">AJA232-27</strain>
    </source>
</reference>
<dbReference type="InterPro" id="IPR050342">
    <property type="entry name" value="HMGB"/>
</dbReference>
<keyword evidence="2" id="KW-0539">Nucleus</keyword>
<dbReference type="Gene3D" id="1.10.30.10">
    <property type="entry name" value="High mobility group box domain"/>
    <property type="match status" value="1"/>
</dbReference>
<evidence type="ECO:0000256" key="3">
    <source>
        <dbReference type="SAM" id="MobiDB-lite"/>
    </source>
</evidence>
<feature type="DNA-binding region" description="HMG box" evidence="2">
    <location>
        <begin position="60"/>
        <end position="111"/>
    </location>
</feature>
<protein>
    <recommendedName>
        <fullName evidence="4">HMG box domain-containing protein</fullName>
    </recommendedName>
</protein>
<evidence type="ECO:0000259" key="4">
    <source>
        <dbReference type="PROSITE" id="PS50118"/>
    </source>
</evidence>
<accession>A0ABD3MTW6</accession>
<dbReference type="GO" id="GO:0003677">
    <property type="term" value="F:DNA binding"/>
    <property type="evidence" value="ECO:0007669"/>
    <property type="project" value="UniProtKB-UniRule"/>
</dbReference>
<feature type="region of interest" description="Disordered" evidence="3">
    <location>
        <begin position="1"/>
        <end position="28"/>
    </location>
</feature>
<dbReference type="SMART" id="SM00398">
    <property type="entry name" value="HMG"/>
    <property type="match status" value="1"/>
</dbReference>
<dbReference type="InterPro" id="IPR009071">
    <property type="entry name" value="HMG_box_dom"/>
</dbReference>
<keyword evidence="1 2" id="KW-0238">DNA-binding</keyword>
<comment type="caution">
    <text evidence="5">The sequence shown here is derived from an EMBL/GenBank/DDBJ whole genome shotgun (WGS) entry which is preliminary data.</text>
</comment>
<organism evidence="5 6">
    <name type="scientific">Discostella pseudostelligera</name>
    <dbReference type="NCBI Taxonomy" id="259834"/>
    <lineage>
        <taxon>Eukaryota</taxon>
        <taxon>Sar</taxon>
        <taxon>Stramenopiles</taxon>
        <taxon>Ochrophyta</taxon>
        <taxon>Bacillariophyta</taxon>
        <taxon>Coscinodiscophyceae</taxon>
        <taxon>Thalassiosirophycidae</taxon>
        <taxon>Stephanodiscales</taxon>
        <taxon>Stephanodiscaceae</taxon>
        <taxon>Discostella</taxon>
    </lineage>
</organism>
<evidence type="ECO:0000256" key="1">
    <source>
        <dbReference type="ARBA" id="ARBA00023125"/>
    </source>
</evidence>
<sequence length="111" mass="11947">MTETKKKSAPKKAKTRDCPVGCDGDTGGGGGGVGDECGRFIAWVFRSAPGRRARDSSGSGKKKLTGYMIFVKEMRPKVLEENSGLSFGEVGKELGKRWRALSDEAKAAYKK</sequence>
<dbReference type="EMBL" id="JALLBG020000077">
    <property type="protein sequence ID" value="KAL3767233.1"/>
    <property type="molecule type" value="Genomic_DNA"/>
</dbReference>
<dbReference type="PROSITE" id="PS50118">
    <property type="entry name" value="HMG_BOX_2"/>
    <property type="match status" value="1"/>
</dbReference>
<dbReference type="Proteomes" id="UP001530293">
    <property type="component" value="Unassembled WGS sequence"/>
</dbReference>
<dbReference type="PRINTS" id="PR00886">
    <property type="entry name" value="HIGHMOBLTY12"/>
</dbReference>